<evidence type="ECO:0000313" key="16">
    <source>
        <dbReference type="Proteomes" id="UP000076881"/>
    </source>
</evidence>
<dbReference type="Proteomes" id="UP000076881">
    <property type="component" value="Unassembled WGS sequence"/>
</dbReference>
<dbReference type="OrthoDB" id="409122at2759"/>
<dbReference type="CDD" id="cd04056">
    <property type="entry name" value="Peptidases_S53"/>
    <property type="match status" value="1"/>
</dbReference>
<dbReference type="GO" id="GO:0006508">
    <property type="term" value="P:proteolysis"/>
    <property type="evidence" value="ECO:0007669"/>
    <property type="project" value="UniProtKB-KW"/>
</dbReference>
<feature type="active site" description="Charge relay system" evidence="12">
    <location>
        <position position="281"/>
    </location>
</feature>
<sequence length="576" mass="61411">MVAIKLKAVFAALLAVTKASPLQDLGPLTIFEKLTAPATGWVANGDAPAEAVLNMHIGLKQRDIKGLEEKLLDISDPNSSNYGKWLSKEGIEQYTTPSALTTNLVKLWLTAHGITGDAIQQSSPDWISFEVPISKAESLLKTKYSLFHGQGGQVTARALEYAVPQLLHDHIDTIQPTTAFHSDFGPKEGAVAQAPVSERAVGRACPDDVTADCINDYYNVDYTGKGTQSLAVTGFLDFSASHGDAVSFLKRYFPKGRGKDFADATAGSNVRPNNENNATLEGNLDTQIALSVGYPSAVTYLMVGPNNQAQPNQYFGDQLISFGQWMNAASDPPTVISSSYLGSEPDFGSSYKDRICNEFMKAGARGITVLFCSGDFGVSGLNHENSCPNGYIPTFPASCPYVTAVGSTQFNDQKEAAAAFPQDGATGGGFSRYWTAPKYQKNDTTSYVNSLSSSYNGKFTKTGRGIPDVSLVGVNWDIIVKGRYIQAYGTSASTPAWASLLSLINDYRQTLGKGTLGFLNPALYSNKEVRAALRDAVGGSSKGCGETGFPATKGWDAATGLGSLDFAALREALAKL</sequence>
<dbReference type="PANTHER" id="PTHR14218">
    <property type="entry name" value="PROTEASE S8 TRIPEPTIDYL PEPTIDASE I CLN2"/>
    <property type="match status" value="1"/>
</dbReference>
<dbReference type="GO" id="GO:0046872">
    <property type="term" value="F:metal ion binding"/>
    <property type="evidence" value="ECO:0007669"/>
    <property type="project" value="UniProtKB-KW"/>
</dbReference>
<dbReference type="SUPFAM" id="SSF52743">
    <property type="entry name" value="Subtilisin-like"/>
    <property type="match status" value="1"/>
</dbReference>
<dbReference type="EMBL" id="AZHF01000004">
    <property type="protein sequence ID" value="OAA76572.1"/>
    <property type="molecule type" value="Genomic_DNA"/>
</dbReference>
<dbReference type="GO" id="GO:0004252">
    <property type="term" value="F:serine-type endopeptidase activity"/>
    <property type="evidence" value="ECO:0007669"/>
    <property type="project" value="UniProtKB-UniRule"/>
</dbReference>
<comment type="caution">
    <text evidence="12">Lacks conserved residue(s) required for the propagation of feature annotation.</text>
</comment>
<keyword evidence="10" id="KW-0106">Calcium</keyword>
<feature type="active site" description="Charge relay system" evidence="12">
    <location>
        <position position="285"/>
    </location>
</feature>
<dbReference type="GO" id="GO:0008240">
    <property type="term" value="F:tripeptidyl-peptidase activity"/>
    <property type="evidence" value="ECO:0007669"/>
    <property type="project" value="UniProtKB-EC"/>
</dbReference>
<dbReference type="Gene3D" id="3.40.50.200">
    <property type="entry name" value="Peptidase S8/S53 domain"/>
    <property type="match status" value="1"/>
</dbReference>
<evidence type="ECO:0000256" key="13">
    <source>
        <dbReference type="SAM" id="SignalP"/>
    </source>
</evidence>
<evidence type="ECO:0000256" key="8">
    <source>
        <dbReference type="ARBA" id="ARBA00022801"/>
    </source>
</evidence>
<keyword evidence="9 12" id="KW-0720">Serine protease</keyword>
<comment type="cofactor">
    <cofactor evidence="2">
        <name>Ca(2+)</name>
        <dbReference type="ChEBI" id="CHEBI:29108"/>
    </cofactor>
</comment>
<proteinExistence type="predicted"/>
<evidence type="ECO:0000259" key="14">
    <source>
        <dbReference type="PROSITE" id="PS51695"/>
    </source>
</evidence>
<dbReference type="STRING" id="1081108.A0A162K1F9"/>
<reference evidence="15 16" key="1">
    <citation type="journal article" date="2016" name="Genome Biol. Evol.">
        <title>Divergent and convergent evolution of fungal pathogenicity.</title>
        <authorList>
            <person name="Shang Y."/>
            <person name="Xiao G."/>
            <person name="Zheng P."/>
            <person name="Cen K."/>
            <person name="Zhan S."/>
            <person name="Wang C."/>
        </authorList>
    </citation>
    <scope>NUCLEOTIDE SEQUENCE [LARGE SCALE GENOMIC DNA]</scope>
    <source>
        <strain evidence="15 16">RCEF 1005</strain>
    </source>
</reference>
<dbReference type="PANTHER" id="PTHR14218:SF15">
    <property type="entry name" value="TRIPEPTIDYL-PEPTIDASE 1"/>
    <property type="match status" value="1"/>
</dbReference>
<dbReference type="EC" id="3.4.14.10" evidence="5"/>
<evidence type="ECO:0000256" key="3">
    <source>
        <dbReference type="ARBA" id="ARBA00002451"/>
    </source>
</evidence>
<dbReference type="CDD" id="cd11377">
    <property type="entry name" value="Pro-peptidase_S53"/>
    <property type="match status" value="1"/>
</dbReference>
<evidence type="ECO:0000256" key="5">
    <source>
        <dbReference type="ARBA" id="ARBA00012462"/>
    </source>
</evidence>
<comment type="catalytic activity">
    <reaction evidence="1">
        <text>Release of an N-terminal tripeptide from a polypeptide.</text>
        <dbReference type="EC" id="3.4.14.10"/>
    </reaction>
</comment>
<feature type="signal peptide" evidence="13">
    <location>
        <begin position="1"/>
        <end position="19"/>
    </location>
</feature>
<feature type="domain" description="Peptidase S53" evidence="14">
    <location>
        <begin position="208"/>
        <end position="576"/>
    </location>
</feature>
<evidence type="ECO:0000256" key="1">
    <source>
        <dbReference type="ARBA" id="ARBA00001910"/>
    </source>
</evidence>
<keyword evidence="6 12" id="KW-0645">Protease</keyword>
<dbReference type="SUPFAM" id="SSF54897">
    <property type="entry name" value="Protease propeptides/inhibitors"/>
    <property type="match status" value="1"/>
</dbReference>
<dbReference type="Pfam" id="PF09286">
    <property type="entry name" value="Pro-kuma_activ"/>
    <property type="match status" value="1"/>
</dbReference>
<evidence type="ECO:0000256" key="11">
    <source>
        <dbReference type="ARBA" id="ARBA00023145"/>
    </source>
</evidence>
<evidence type="ECO:0000256" key="4">
    <source>
        <dbReference type="ARBA" id="ARBA00004239"/>
    </source>
</evidence>
<dbReference type="InterPro" id="IPR050819">
    <property type="entry name" value="Tripeptidyl-peptidase_I"/>
</dbReference>
<evidence type="ECO:0000313" key="15">
    <source>
        <dbReference type="EMBL" id="OAA76572.1"/>
    </source>
</evidence>
<dbReference type="InterPro" id="IPR000209">
    <property type="entry name" value="Peptidase_S8/S53_dom"/>
</dbReference>
<evidence type="ECO:0000256" key="12">
    <source>
        <dbReference type="PROSITE-ProRule" id="PRU01032"/>
    </source>
</evidence>
<dbReference type="InterPro" id="IPR036852">
    <property type="entry name" value="Peptidase_S8/S53_dom_sf"/>
</dbReference>
<keyword evidence="13" id="KW-0732">Signal</keyword>
<keyword evidence="8 12" id="KW-0378">Hydrolase</keyword>
<name>A0A162K1F9_CORDF</name>
<keyword evidence="7" id="KW-0479">Metal-binding</keyword>
<dbReference type="GO" id="GO:0005576">
    <property type="term" value="C:extracellular region"/>
    <property type="evidence" value="ECO:0007669"/>
    <property type="project" value="UniProtKB-SubCell"/>
</dbReference>
<dbReference type="AlphaFoldDB" id="A0A162K1F9"/>
<comment type="subcellular location">
    <subcellularLocation>
        <location evidence="4">Secreted</location>
        <location evidence="4">Extracellular space</location>
    </subcellularLocation>
</comment>
<keyword evidence="16" id="KW-1185">Reference proteome</keyword>
<comment type="caution">
    <text evidence="15">The sequence shown here is derived from an EMBL/GenBank/DDBJ whole genome shotgun (WGS) entry which is preliminary data.</text>
</comment>
<dbReference type="SMART" id="SM00944">
    <property type="entry name" value="Pro-kuma_activ"/>
    <property type="match status" value="1"/>
</dbReference>
<evidence type="ECO:0000256" key="6">
    <source>
        <dbReference type="ARBA" id="ARBA00022670"/>
    </source>
</evidence>
<organism evidence="15 16">
    <name type="scientific">Akanthomyces lecanii RCEF 1005</name>
    <dbReference type="NCBI Taxonomy" id="1081108"/>
    <lineage>
        <taxon>Eukaryota</taxon>
        <taxon>Fungi</taxon>
        <taxon>Dikarya</taxon>
        <taxon>Ascomycota</taxon>
        <taxon>Pezizomycotina</taxon>
        <taxon>Sordariomycetes</taxon>
        <taxon>Hypocreomycetidae</taxon>
        <taxon>Hypocreales</taxon>
        <taxon>Cordycipitaceae</taxon>
        <taxon>Akanthomyces</taxon>
        <taxon>Cordyceps confragosa</taxon>
    </lineage>
</organism>
<evidence type="ECO:0000256" key="10">
    <source>
        <dbReference type="ARBA" id="ARBA00022837"/>
    </source>
</evidence>
<feature type="chain" id="PRO_5007836279" description="tripeptidyl-peptidase II" evidence="13">
    <location>
        <begin position="20"/>
        <end position="576"/>
    </location>
</feature>
<accession>A0A162K1F9</accession>
<dbReference type="InterPro" id="IPR015366">
    <property type="entry name" value="S53_propep"/>
</dbReference>
<feature type="active site" description="Charge relay system" evidence="12">
    <location>
        <position position="491"/>
    </location>
</feature>
<keyword evidence="11" id="KW-0865">Zymogen</keyword>
<dbReference type="InterPro" id="IPR030400">
    <property type="entry name" value="Sedolisin_dom"/>
</dbReference>
<dbReference type="Pfam" id="PF00082">
    <property type="entry name" value="Peptidase_S8"/>
    <property type="match status" value="1"/>
</dbReference>
<comment type="function">
    <text evidence="3">Secreted tripeptidyl-peptidase which degrades proteins at acidic pHs and is involved in virulence.</text>
</comment>
<evidence type="ECO:0000256" key="7">
    <source>
        <dbReference type="ARBA" id="ARBA00022723"/>
    </source>
</evidence>
<evidence type="ECO:0000256" key="2">
    <source>
        <dbReference type="ARBA" id="ARBA00001913"/>
    </source>
</evidence>
<dbReference type="PROSITE" id="PS51695">
    <property type="entry name" value="SEDOLISIN"/>
    <property type="match status" value="1"/>
</dbReference>
<evidence type="ECO:0000256" key="9">
    <source>
        <dbReference type="ARBA" id="ARBA00022825"/>
    </source>
</evidence>
<protein>
    <recommendedName>
        <fullName evidence="5">tripeptidyl-peptidase II</fullName>
        <ecNumber evidence="5">3.4.14.10</ecNumber>
    </recommendedName>
</protein>
<gene>
    <name evidence="15" type="ORF">LEL_06256</name>
</gene>